<reference evidence="2" key="1">
    <citation type="journal article" date="2017" name="Nat. Ecol. Evol.">
        <title>Genome expansion and lineage-specific genetic innovations in the forest pathogenic fungi Armillaria.</title>
        <authorList>
            <person name="Sipos G."/>
            <person name="Prasanna A.N."/>
            <person name="Walter M.C."/>
            <person name="O'Connor E."/>
            <person name="Balint B."/>
            <person name="Krizsan K."/>
            <person name="Kiss B."/>
            <person name="Hess J."/>
            <person name="Varga T."/>
            <person name="Slot J."/>
            <person name="Riley R."/>
            <person name="Boka B."/>
            <person name="Rigling D."/>
            <person name="Barry K."/>
            <person name="Lee J."/>
            <person name="Mihaltcheva S."/>
            <person name="LaButti K."/>
            <person name="Lipzen A."/>
            <person name="Waldron R."/>
            <person name="Moloney N.M."/>
            <person name="Sperisen C."/>
            <person name="Kredics L."/>
            <person name="Vagvoelgyi C."/>
            <person name="Patrignani A."/>
            <person name="Fitzpatrick D."/>
            <person name="Nagy I."/>
            <person name="Doyle S."/>
            <person name="Anderson J.B."/>
            <person name="Grigoriev I.V."/>
            <person name="Gueldener U."/>
            <person name="Muensterkoetter M."/>
            <person name="Nagy L.G."/>
        </authorList>
    </citation>
    <scope>NUCLEOTIDE SEQUENCE [LARGE SCALE GENOMIC DNA]</scope>
    <source>
        <strain evidence="2">Ar21-2</strain>
    </source>
</reference>
<gene>
    <name evidence="1" type="ORF">ARMGADRAFT_1037014</name>
</gene>
<proteinExistence type="predicted"/>
<dbReference type="OrthoDB" id="3059469at2759"/>
<evidence type="ECO:0000313" key="2">
    <source>
        <dbReference type="Proteomes" id="UP000217790"/>
    </source>
</evidence>
<name>A0A2H3DAK4_ARMGA</name>
<keyword evidence="2" id="KW-1185">Reference proteome</keyword>
<sequence>MHRVLQRDNAGAFIMEGGSYYDSHYLLQELVSNGEEHAIYRYVEQYNADSCTLLPMMLMMIRIKGRRGESLTESGWKDYIQQYLWDHNLLGTYHITQDDAHYSQSLINAHFPVSWKKIKLTDIQIVEIYNNSE</sequence>
<dbReference type="InParanoid" id="A0A2H3DAK4"/>
<evidence type="ECO:0000313" key="1">
    <source>
        <dbReference type="EMBL" id="PBK84516.1"/>
    </source>
</evidence>
<dbReference type="EMBL" id="KZ293697">
    <property type="protein sequence ID" value="PBK84516.1"/>
    <property type="molecule type" value="Genomic_DNA"/>
</dbReference>
<dbReference type="Proteomes" id="UP000217790">
    <property type="component" value="Unassembled WGS sequence"/>
</dbReference>
<accession>A0A2H3DAK4</accession>
<dbReference type="AlphaFoldDB" id="A0A2H3DAK4"/>
<protein>
    <submittedName>
        <fullName evidence="1">Uncharacterized protein</fullName>
    </submittedName>
</protein>
<organism evidence="1 2">
    <name type="scientific">Armillaria gallica</name>
    <name type="common">Bulbous honey fungus</name>
    <name type="synonym">Armillaria bulbosa</name>
    <dbReference type="NCBI Taxonomy" id="47427"/>
    <lineage>
        <taxon>Eukaryota</taxon>
        <taxon>Fungi</taxon>
        <taxon>Dikarya</taxon>
        <taxon>Basidiomycota</taxon>
        <taxon>Agaricomycotina</taxon>
        <taxon>Agaricomycetes</taxon>
        <taxon>Agaricomycetidae</taxon>
        <taxon>Agaricales</taxon>
        <taxon>Marasmiineae</taxon>
        <taxon>Physalacriaceae</taxon>
        <taxon>Armillaria</taxon>
    </lineage>
</organism>